<feature type="domain" description="Peptidase A1" evidence="8">
    <location>
        <begin position="102"/>
        <end position="434"/>
    </location>
</feature>
<evidence type="ECO:0000256" key="4">
    <source>
        <dbReference type="ARBA" id="ARBA00022801"/>
    </source>
</evidence>
<reference evidence="10" key="1">
    <citation type="journal article" date="2024" name="IScience">
        <title>Strigolactones Initiate the Formation of Haustorium-like Structures in Castilleja.</title>
        <authorList>
            <person name="Buerger M."/>
            <person name="Peterson D."/>
            <person name="Chory J."/>
        </authorList>
    </citation>
    <scope>NUCLEOTIDE SEQUENCE [LARGE SCALE GENOMIC DNA]</scope>
</reference>
<dbReference type="SUPFAM" id="SSF50630">
    <property type="entry name" value="Acid proteases"/>
    <property type="match status" value="1"/>
</dbReference>
<dbReference type="Gene3D" id="2.40.70.10">
    <property type="entry name" value="Acid Proteases"/>
    <property type="match status" value="2"/>
</dbReference>
<dbReference type="EMBL" id="JAVIJP010000005">
    <property type="protein sequence ID" value="KAL3652477.1"/>
    <property type="molecule type" value="Genomic_DNA"/>
</dbReference>
<feature type="active site" evidence="6">
    <location>
        <position position="120"/>
    </location>
</feature>
<evidence type="ECO:0000256" key="2">
    <source>
        <dbReference type="ARBA" id="ARBA00022670"/>
    </source>
</evidence>
<comment type="similarity">
    <text evidence="1 7">Belongs to the peptidase A1 family.</text>
</comment>
<dbReference type="Proteomes" id="UP001632038">
    <property type="component" value="Unassembled WGS sequence"/>
</dbReference>
<dbReference type="InterPro" id="IPR032861">
    <property type="entry name" value="TAXi_N"/>
</dbReference>
<evidence type="ECO:0000256" key="6">
    <source>
        <dbReference type="PIRSR" id="PIRSR601461-1"/>
    </source>
</evidence>
<keyword evidence="10" id="KW-1185">Reference proteome</keyword>
<protein>
    <recommendedName>
        <fullName evidence="8">Peptidase A1 domain-containing protein</fullName>
    </recommendedName>
</protein>
<dbReference type="FunFam" id="2.40.70.10:FF:000031">
    <property type="entry name" value="Aspartyl protease AED1"/>
    <property type="match status" value="1"/>
</dbReference>
<evidence type="ECO:0000259" key="8">
    <source>
        <dbReference type="PROSITE" id="PS51767"/>
    </source>
</evidence>
<dbReference type="PRINTS" id="PR00792">
    <property type="entry name" value="PEPSIN"/>
</dbReference>
<dbReference type="PROSITE" id="PS00141">
    <property type="entry name" value="ASP_PROTEASE"/>
    <property type="match status" value="1"/>
</dbReference>
<dbReference type="InterPro" id="IPR051708">
    <property type="entry name" value="Plant_Aspart_Prot_A1"/>
</dbReference>
<evidence type="ECO:0000256" key="1">
    <source>
        <dbReference type="ARBA" id="ARBA00007447"/>
    </source>
</evidence>
<evidence type="ECO:0000313" key="9">
    <source>
        <dbReference type="EMBL" id="KAL3652477.1"/>
    </source>
</evidence>
<evidence type="ECO:0000256" key="3">
    <source>
        <dbReference type="ARBA" id="ARBA00022750"/>
    </source>
</evidence>
<dbReference type="InterPro" id="IPR032799">
    <property type="entry name" value="TAXi_C"/>
</dbReference>
<feature type="active site" evidence="6">
    <location>
        <position position="316"/>
    </location>
</feature>
<evidence type="ECO:0000313" key="10">
    <source>
        <dbReference type="Proteomes" id="UP001632038"/>
    </source>
</evidence>
<dbReference type="PROSITE" id="PS51767">
    <property type="entry name" value="PEPTIDASE_A1"/>
    <property type="match status" value="1"/>
</dbReference>
<gene>
    <name evidence="9" type="ORF">CASFOL_002158</name>
</gene>
<name>A0ABD3EFD7_9LAMI</name>
<proteinExistence type="inferred from homology"/>
<dbReference type="FunFam" id="2.40.70.10:FF:000033">
    <property type="entry name" value="Aspartyl protease family protein"/>
    <property type="match status" value="1"/>
</dbReference>
<evidence type="ECO:0000256" key="5">
    <source>
        <dbReference type="ARBA" id="ARBA00023180"/>
    </source>
</evidence>
<dbReference type="InterPro" id="IPR001969">
    <property type="entry name" value="Aspartic_peptidase_AS"/>
</dbReference>
<evidence type="ECO:0000256" key="7">
    <source>
        <dbReference type="RuleBase" id="RU000454"/>
    </source>
</evidence>
<dbReference type="AlphaFoldDB" id="A0ABD3EFD7"/>
<keyword evidence="3 7" id="KW-0064">Aspartyl protease</keyword>
<comment type="caution">
    <text evidence="9">The sequence shown here is derived from an EMBL/GenBank/DDBJ whole genome shotgun (WGS) entry which is preliminary data.</text>
</comment>
<dbReference type="InterPro" id="IPR021109">
    <property type="entry name" value="Peptidase_aspartic_dom_sf"/>
</dbReference>
<organism evidence="9 10">
    <name type="scientific">Castilleja foliolosa</name>
    <dbReference type="NCBI Taxonomy" id="1961234"/>
    <lineage>
        <taxon>Eukaryota</taxon>
        <taxon>Viridiplantae</taxon>
        <taxon>Streptophyta</taxon>
        <taxon>Embryophyta</taxon>
        <taxon>Tracheophyta</taxon>
        <taxon>Spermatophyta</taxon>
        <taxon>Magnoliopsida</taxon>
        <taxon>eudicotyledons</taxon>
        <taxon>Gunneridae</taxon>
        <taxon>Pentapetalae</taxon>
        <taxon>asterids</taxon>
        <taxon>lamiids</taxon>
        <taxon>Lamiales</taxon>
        <taxon>Orobanchaceae</taxon>
        <taxon>Pedicularideae</taxon>
        <taxon>Castillejinae</taxon>
        <taxon>Castilleja</taxon>
    </lineage>
</organism>
<dbReference type="PANTHER" id="PTHR47967:SF60">
    <property type="entry name" value="PROTEIN ASPARTIC PROTEASE IN GUARD CELL 1-LIKE"/>
    <property type="match status" value="1"/>
</dbReference>
<dbReference type="GO" id="GO:0004190">
    <property type="term" value="F:aspartic-type endopeptidase activity"/>
    <property type="evidence" value="ECO:0007669"/>
    <property type="project" value="UniProtKB-KW"/>
</dbReference>
<dbReference type="PANTHER" id="PTHR47967">
    <property type="entry name" value="OS07G0603500 PROTEIN-RELATED"/>
    <property type="match status" value="1"/>
</dbReference>
<keyword evidence="4 7" id="KW-0378">Hydrolase</keyword>
<dbReference type="Pfam" id="PF14541">
    <property type="entry name" value="TAXi_C"/>
    <property type="match status" value="1"/>
</dbReference>
<dbReference type="InterPro" id="IPR033121">
    <property type="entry name" value="PEPTIDASE_A1"/>
</dbReference>
<dbReference type="InterPro" id="IPR001461">
    <property type="entry name" value="Aspartic_peptidase_A1"/>
</dbReference>
<accession>A0ABD3EFD7</accession>
<dbReference type="Pfam" id="PF14543">
    <property type="entry name" value="TAXi_N"/>
    <property type="match status" value="1"/>
</dbReference>
<sequence>MDRKQIKPFLLSIYFLFISISTALRYQTFEDDYTNTLSLELMHRDNFLPYDSNLTPEILLNLRLQRDLLRVQSLSTQVNTQSDIDAASSPVSSGLSSGSGEYLARLGVGTPPQYFYMALDTGSDVVWLQSYPCSNCYTQSDPIFDPDHSSSFSPLSCLSKLCNQLNHHGCIDGSDICTYAVIYGDGSFTKGNFSKETLSFGETSVSNIALGCGNDNEGLFNASAGLLGLGRGRLSFPVQTMDLFGGKFSYCLVDPRSSSSEPSNILFGEQSVSENAGFTPILGNTLYYVNLIGISVGDYTVPGINSSVFVGGVIIDSGTTITRLAEPAYEALKEAFDDKVSGWNRTSGFSTFDTCYNSSSSGPNVSVPTMTLHFDGGADMRLPAENYLVSVSGDKVLCLAFASTSSSELSIIGNFQQQGFRVMYDLKASRVGFAPNPSC</sequence>
<dbReference type="GO" id="GO:0006508">
    <property type="term" value="P:proteolysis"/>
    <property type="evidence" value="ECO:0007669"/>
    <property type="project" value="UniProtKB-KW"/>
</dbReference>
<keyword evidence="5" id="KW-0325">Glycoprotein</keyword>
<keyword evidence="2 7" id="KW-0645">Protease</keyword>